<reference evidence="1" key="1">
    <citation type="submission" date="2021-01" db="EMBL/GenBank/DDBJ databases">
        <authorList>
            <person name="Corre E."/>
            <person name="Pelletier E."/>
            <person name="Niang G."/>
            <person name="Scheremetjew M."/>
            <person name="Finn R."/>
            <person name="Kale V."/>
            <person name="Holt S."/>
            <person name="Cochrane G."/>
            <person name="Meng A."/>
            <person name="Brown T."/>
            <person name="Cohen L."/>
        </authorList>
    </citation>
    <scope>NUCLEOTIDE SEQUENCE</scope>
    <source>
        <strain evidence="1">CCMP3346</strain>
    </source>
</reference>
<evidence type="ECO:0000313" key="1">
    <source>
        <dbReference type="EMBL" id="CAD9056482.1"/>
    </source>
</evidence>
<accession>A0A7S1JXB6</accession>
<dbReference type="AlphaFoldDB" id="A0A7S1JXB6"/>
<organism evidence="1">
    <name type="scientific">Vitrella brassicaformis</name>
    <dbReference type="NCBI Taxonomy" id="1169539"/>
    <lineage>
        <taxon>Eukaryota</taxon>
        <taxon>Sar</taxon>
        <taxon>Alveolata</taxon>
        <taxon>Colpodellida</taxon>
        <taxon>Vitrellaceae</taxon>
        <taxon>Vitrella</taxon>
    </lineage>
</organism>
<sequence length="122" mass="13715">MTLVHSSPDHSLGVDKVEPYRFSTTEGKDRTTVLSLVDDHSRFTLDAMDYKMIFSAGGHGIAFFADVSKDMLSFPDSSPPSTATNLPVVIKVHWHQWSATQEKEAYRTLWEDILSKSLLSRV</sequence>
<protein>
    <submittedName>
        <fullName evidence="1">Uncharacterized protein</fullName>
    </submittedName>
</protein>
<gene>
    <name evidence="1" type="ORF">VBRA1451_LOCUS11547</name>
</gene>
<proteinExistence type="predicted"/>
<dbReference type="EMBL" id="HBGB01019994">
    <property type="protein sequence ID" value="CAD9056482.1"/>
    <property type="molecule type" value="Transcribed_RNA"/>
</dbReference>
<name>A0A7S1JXB6_9ALVE</name>